<name>A0A5C3KDR0_COPMA</name>
<evidence type="ECO:0000256" key="1">
    <source>
        <dbReference type="SAM" id="MobiDB-lite"/>
    </source>
</evidence>
<feature type="compositionally biased region" description="Polar residues" evidence="1">
    <location>
        <begin position="149"/>
        <end position="165"/>
    </location>
</feature>
<accession>A0A5C3KDR0</accession>
<dbReference type="EMBL" id="ML210419">
    <property type="protein sequence ID" value="TFK18236.1"/>
    <property type="molecule type" value="Genomic_DNA"/>
</dbReference>
<organism evidence="2 3">
    <name type="scientific">Coprinopsis marcescibilis</name>
    <name type="common">Agaric fungus</name>
    <name type="synonym">Psathyrella marcescibilis</name>
    <dbReference type="NCBI Taxonomy" id="230819"/>
    <lineage>
        <taxon>Eukaryota</taxon>
        <taxon>Fungi</taxon>
        <taxon>Dikarya</taxon>
        <taxon>Basidiomycota</taxon>
        <taxon>Agaricomycotina</taxon>
        <taxon>Agaricomycetes</taxon>
        <taxon>Agaricomycetidae</taxon>
        <taxon>Agaricales</taxon>
        <taxon>Agaricineae</taxon>
        <taxon>Psathyrellaceae</taxon>
        <taxon>Coprinopsis</taxon>
    </lineage>
</organism>
<protein>
    <submittedName>
        <fullName evidence="2">Uncharacterized protein</fullName>
    </submittedName>
</protein>
<sequence>MLSPSEWDRPSASSRDATLTIHPQSDRQISWYTIVSLDEDIAPWNVEFRLPKGTPTRRSLNTRTCRFTSPPARFAFQQVNARIFVASVSAKWGPSQKTDIAIPIPRVATRGLAHSSPVITPSSVVEHVPDPLINRNSSHPRLKHVPQCEQRQPTRTSSVTTQPSNEPALRSRVQVEPLFFIPRRQLSAQKPICDITHSENSDAPLHHAFAALRTQLHVILVLSANIRAFERVRRLAHSAHRSPAHPSLPLIRPSNLDNSSNHRRLFRSRYSDAEIQIKGEEPKDPSYRETLYHAFIDDARHFRVPNRPHHRFVSYGFHML</sequence>
<keyword evidence="3" id="KW-1185">Reference proteome</keyword>
<evidence type="ECO:0000313" key="3">
    <source>
        <dbReference type="Proteomes" id="UP000307440"/>
    </source>
</evidence>
<dbReference type="AlphaFoldDB" id="A0A5C3KDR0"/>
<reference evidence="2 3" key="1">
    <citation type="journal article" date="2019" name="Nat. Ecol. Evol.">
        <title>Megaphylogeny resolves global patterns of mushroom evolution.</title>
        <authorList>
            <person name="Varga T."/>
            <person name="Krizsan K."/>
            <person name="Foldi C."/>
            <person name="Dima B."/>
            <person name="Sanchez-Garcia M."/>
            <person name="Sanchez-Ramirez S."/>
            <person name="Szollosi G.J."/>
            <person name="Szarkandi J.G."/>
            <person name="Papp V."/>
            <person name="Albert L."/>
            <person name="Andreopoulos W."/>
            <person name="Angelini C."/>
            <person name="Antonin V."/>
            <person name="Barry K.W."/>
            <person name="Bougher N.L."/>
            <person name="Buchanan P."/>
            <person name="Buyck B."/>
            <person name="Bense V."/>
            <person name="Catcheside P."/>
            <person name="Chovatia M."/>
            <person name="Cooper J."/>
            <person name="Damon W."/>
            <person name="Desjardin D."/>
            <person name="Finy P."/>
            <person name="Geml J."/>
            <person name="Haridas S."/>
            <person name="Hughes K."/>
            <person name="Justo A."/>
            <person name="Karasinski D."/>
            <person name="Kautmanova I."/>
            <person name="Kiss B."/>
            <person name="Kocsube S."/>
            <person name="Kotiranta H."/>
            <person name="LaButti K.M."/>
            <person name="Lechner B.E."/>
            <person name="Liimatainen K."/>
            <person name="Lipzen A."/>
            <person name="Lukacs Z."/>
            <person name="Mihaltcheva S."/>
            <person name="Morgado L.N."/>
            <person name="Niskanen T."/>
            <person name="Noordeloos M.E."/>
            <person name="Ohm R.A."/>
            <person name="Ortiz-Santana B."/>
            <person name="Ovrebo C."/>
            <person name="Racz N."/>
            <person name="Riley R."/>
            <person name="Savchenko A."/>
            <person name="Shiryaev A."/>
            <person name="Soop K."/>
            <person name="Spirin V."/>
            <person name="Szebenyi C."/>
            <person name="Tomsovsky M."/>
            <person name="Tulloss R.E."/>
            <person name="Uehling J."/>
            <person name="Grigoriev I.V."/>
            <person name="Vagvolgyi C."/>
            <person name="Papp T."/>
            <person name="Martin F.M."/>
            <person name="Miettinen O."/>
            <person name="Hibbett D.S."/>
            <person name="Nagy L.G."/>
        </authorList>
    </citation>
    <scope>NUCLEOTIDE SEQUENCE [LARGE SCALE GENOMIC DNA]</scope>
    <source>
        <strain evidence="2 3">CBS 121175</strain>
    </source>
</reference>
<dbReference type="Proteomes" id="UP000307440">
    <property type="component" value="Unassembled WGS sequence"/>
</dbReference>
<gene>
    <name evidence="2" type="ORF">FA15DRAFT_698137</name>
</gene>
<feature type="region of interest" description="Disordered" evidence="1">
    <location>
        <begin position="129"/>
        <end position="168"/>
    </location>
</feature>
<evidence type="ECO:0000313" key="2">
    <source>
        <dbReference type="EMBL" id="TFK18236.1"/>
    </source>
</evidence>
<proteinExistence type="predicted"/>